<feature type="domain" description="Flavodoxin-like" evidence="8">
    <location>
        <begin position="1"/>
        <end position="136"/>
    </location>
</feature>
<dbReference type="GO" id="GO:0010181">
    <property type="term" value="F:FMN binding"/>
    <property type="evidence" value="ECO:0007669"/>
    <property type="project" value="UniProtKB-UniRule"/>
</dbReference>
<dbReference type="PATRIC" id="fig|931276.5.peg.3941"/>
<organism evidence="9 10">
    <name type="scientific">Clostridium saccharoperbutylacetonicum N1-4(HMT)</name>
    <dbReference type="NCBI Taxonomy" id="931276"/>
    <lineage>
        <taxon>Bacteria</taxon>
        <taxon>Bacillati</taxon>
        <taxon>Bacillota</taxon>
        <taxon>Clostridia</taxon>
        <taxon>Eubacteriales</taxon>
        <taxon>Clostridiaceae</taxon>
        <taxon>Clostridium</taxon>
    </lineage>
</organism>
<dbReference type="EMBL" id="CP004121">
    <property type="protein sequence ID" value="AGF57667.1"/>
    <property type="molecule type" value="Genomic_DNA"/>
</dbReference>
<proteinExistence type="inferred from homology"/>
<comment type="function">
    <text evidence="7">Low-potential electron donor to a number of redox enzymes.</text>
</comment>
<dbReference type="HOGENOM" id="CLU_051402_4_3_9"/>
<dbReference type="OrthoDB" id="9790745at2"/>
<dbReference type="InterPro" id="IPR008254">
    <property type="entry name" value="Flavodoxin/NO_synth"/>
</dbReference>
<evidence type="ECO:0000256" key="3">
    <source>
        <dbReference type="ARBA" id="ARBA00022448"/>
    </source>
</evidence>
<keyword evidence="6 7" id="KW-0249">Electron transport</keyword>
<evidence type="ECO:0000256" key="4">
    <source>
        <dbReference type="ARBA" id="ARBA00022630"/>
    </source>
</evidence>
<reference evidence="9 10" key="1">
    <citation type="submission" date="2013-02" db="EMBL/GenBank/DDBJ databases">
        <title>Genome sequence of Clostridium saccharoperbutylacetonicum N1-4(HMT).</title>
        <authorList>
            <person name="Poehlein A."/>
            <person name="Daniel R."/>
        </authorList>
    </citation>
    <scope>NUCLEOTIDE SEQUENCE [LARGE SCALE GENOMIC DNA]</scope>
    <source>
        <strain evidence="10">N1-4(HMT)</strain>
    </source>
</reference>
<evidence type="ECO:0000256" key="7">
    <source>
        <dbReference type="RuleBase" id="RU367037"/>
    </source>
</evidence>
<keyword evidence="4 7" id="KW-0285">Flavoprotein</keyword>
<evidence type="ECO:0000259" key="8">
    <source>
        <dbReference type="PROSITE" id="PS50902"/>
    </source>
</evidence>
<dbReference type="STRING" id="36745.CLSAP_36830"/>
<name>M1N2H4_9CLOT</name>
<evidence type="ECO:0000313" key="9">
    <source>
        <dbReference type="EMBL" id="AGF57667.1"/>
    </source>
</evidence>
<protein>
    <recommendedName>
        <fullName evidence="7">Flavodoxin</fullName>
    </recommendedName>
</protein>
<keyword evidence="10" id="KW-1185">Reference proteome</keyword>
<dbReference type="InterPro" id="IPR010087">
    <property type="entry name" value="Flav_short"/>
</dbReference>
<dbReference type="PANTHER" id="PTHR43717">
    <property type="entry name" value="ANAEROBIC NITRIC OXIDE REDUCTASE FLAVORUBREDOXIN"/>
    <property type="match status" value="1"/>
</dbReference>
<dbReference type="InterPro" id="IPR029039">
    <property type="entry name" value="Flavoprotein-like_sf"/>
</dbReference>
<gene>
    <name evidence="9" type="ORF">Cspa_c39070</name>
</gene>
<dbReference type="Gene3D" id="3.40.50.360">
    <property type="match status" value="1"/>
</dbReference>
<dbReference type="InterPro" id="IPR001226">
    <property type="entry name" value="Flavodoxin_CS"/>
</dbReference>
<keyword evidence="3 7" id="KW-0813">Transport</keyword>
<dbReference type="KEGG" id="csr:Cspa_c39070"/>
<dbReference type="RefSeq" id="WP_015393980.1">
    <property type="nucleotide sequence ID" value="NC_020291.1"/>
</dbReference>
<dbReference type="GO" id="GO:0009055">
    <property type="term" value="F:electron transfer activity"/>
    <property type="evidence" value="ECO:0007669"/>
    <property type="project" value="UniProtKB-UniRule"/>
</dbReference>
<dbReference type="AlphaFoldDB" id="M1N2H4"/>
<keyword evidence="5 7" id="KW-0288">FMN</keyword>
<dbReference type="NCBIfam" id="TIGR01753">
    <property type="entry name" value="flav_short"/>
    <property type="match status" value="1"/>
</dbReference>
<evidence type="ECO:0000313" key="10">
    <source>
        <dbReference type="Proteomes" id="UP000011728"/>
    </source>
</evidence>
<dbReference type="SUPFAM" id="SSF52218">
    <property type="entry name" value="Flavoproteins"/>
    <property type="match status" value="1"/>
</dbReference>
<evidence type="ECO:0000256" key="5">
    <source>
        <dbReference type="ARBA" id="ARBA00022643"/>
    </source>
</evidence>
<dbReference type="PROSITE" id="PS00201">
    <property type="entry name" value="FLAVODOXIN"/>
    <property type="match status" value="1"/>
</dbReference>
<dbReference type="PANTHER" id="PTHR43717:SF1">
    <property type="entry name" value="ANAEROBIC NITRIC OXIDE REDUCTASE FLAVORUBREDOXIN"/>
    <property type="match status" value="1"/>
</dbReference>
<evidence type="ECO:0000256" key="6">
    <source>
        <dbReference type="ARBA" id="ARBA00022982"/>
    </source>
</evidence>
<dbReference type="Proteomes" id="UP000011728">
    <property type="component" value="Chromosome"/>
</dbReference>
<dbReference type="PROSITE" id="PS50902">
    <property type="entry name" value="FLAVODOXIN_LIKE"/>
    <property type="match status" value="1"/>
</dbReference>
<evidence type="ECO:0000256" key="1">
    <source>
        <dbReference type="ARBA" id="ARBA00001917"/>
    </source>
</evidence>
<evidence type="ECO:0000256" key="2">
    <source>
        <dbReference type="ARBA" id="ARBA00005267"/>
    </source>
</evidence>
<comment type="cofactor">
    <cofactor evidence="1 7">
        <name>FMN</name>
        <dbReference type="ChEBI" id="CHEBI:58210"/>
    </cofactor>
</comment>
<dbReference type="eggNOG" id="COG0716">
    <property type="taxonomic scope" value="Bacteria"/>
</dbReference>
<comment type="similarity">
    <text evidence="2 7">Belongs to the flavodoxin family.</text>
</comment>
<accession>M1N2H4</accession>
<sequence>MKIIYWSGTGNTEKMAELIKNGIVEAGKNAEVTSVSDVNVDELLKDEILVLGCSAMGDEVLEESEFDPFIDEISSKVSGKKVALFGSYGWGDGQWMRDFEERMIGYGCSIIDTPLIIQNEPDGNEQECLDFGKKIALA</sequence>
<dbReference type="Pfam" id="PF00258">
    <property type="entry name" value="Flavodoxin_1"/>
    <property type="match status" value="1"/>
</dbReference>
<dbReference type="GO" id="GO:0016651">
    <property type="term" value="F:oxidoreductase activity, acting on NAD(P)H"/>
    <property type="evidence" value="ECO:0007669"/>
    <property type="project" value="UniProtKB-ARBA"/>
</dbReference>